<accession>A0A1E3VKI7</accession>
<proteinExistence type="predicted"/>
<evidence type="ECO:0000313" key="2">
    <source>
        <dbReference type="EMBL" id="ODR94034.1"/>
    </source>
</evidence>
<keyword evidence="1" id="KW-0812">Transmembrane</keyword>
<evidence type="ECO:0000256" key="1">
    <source>
        <dbReference type="SAM" id="Phobius"/>
    </source>
</evidence>
<evidence type="ECO:0000313" key="3">
    <source>
        <dbReference type="Proteomes" id="UP000094172"/>
    </source>
</evidence>
<keyword evidence="1" id="KW-0472">Membrane</keyword>
<dbReference type="Proteomes" id="UP000094172">
    <property type="component" value="Unassembled WGS sequence"/>
</dbReference>
<comment type="caution">
    <text evidence="2">The sequence shown here is derived from an EMBL/GenBank/DDBJ whole genome shotgun (WGS) entry which is preliminary data.</text>
</comment>
<gene>
    <name evidence="2" type="ORF">AUC70_10685</name>
</gene>
<reference evidence="2 3" key="1">
    <citation type="journal article" date="2016" name="Environ. Microbiol.">
        <title>New Methyloceanibacter diversity from North Sea sediments includes methanotroph containing solely the soluble methane monooxygenase.</title>
        <authorList>
            <person name="Vekeman B."/>
            <person name="Kerckhof F.M."/>
            <person name="Cremers G."/>
            <person name="de Vos P."/>
            <person name="Vandamme P."/>
            <person name="Boon N."/>
            <person name="Op den Camp H.J."/>
            <person name="Heylen K."/>
        </authorList>
    </citation>
    <scope>NUCLEOTIDE SEQUENCE [LARGE SCALE GENOMIC DNA]</scope>
    <source>
        <strain evidence="2 3">R-67176</strain>
    </source>
</reference>
<feature type="transmembrane region" description="Helical" evidence="1">
    <location>
        <begin position="59"/>
        <end position="79"/>
    </location>
</feature>
<dbReference type="AlphaFoldDB" id="A0A1E3VKI7"/>
<feature type="transmembrane region" description="Helical" evidence="1">
    <location>
        <begin position="86"/>
        <end position="109"/>
    </location>
</feature>
<protein>
    <submittedName>
        <fullName evidence="2">Uncharacterized protein</fullName>
    </submittedName>
</protein>
<dbReference type="STRING" id="1774970.AUC70_10685"/>
<dbReference type="EMBL" id="LPWE01000013">
    <property type="protein sequence ID" value="ODR94034.1"/>
    <property type="molecule type" value="Genomic_DNA"/>
</dbReference>
<sequence length="153" mass="16772">MAKETRMSLRLLLLGFVAGFLATLLFHQSLWYVFNQIGLIPMSRPAWPTDPVPPLGVPSLFSKAFWGGLWGLVFSPFLARLSGQAYWLSWILAGAIALPLVAFFVVPAAKGLDTPPLWPRYLVSMMLNATWGLGTAVFLRLLGARRPTQGASA</sequence>
<keyword evidence="3" id="KW-1185">Reference proteome</keyword>
<name>A0A1E3VKI7_9HYPH</name>
<organism evidence="2 3">
    <name type="scientific">Methyloceanibacter stevinii</name>
    <dbReference type="NCBI Taxonomy" id="1774970"/>
    <lineage>
        <taxon>Bacteria</taxon>
        <taxon>Pseudomonadati</taxon>
        <taxon>Pseudomonadota</taxon>
        <taxon>Alphaproteobacteria</taxon>
        <taxon>Hyphomicrobiales</taxon>
        <taxon>Hyphomicrobiaceae</taxon>
        <taxon>Methyloceanibacter</taxon>
    </lineage>
</organism>
<keyword evidence="1" id="KW-1133">Transmembrane helix</keyword>
<feature type="transmembrane region" description="Helical" evidence="1">
    <location>
        <begin position="121"/>
        <end position="142"/>
    </location>
</feature>